<dbReference type="RefSeq" id="WP_270006562.1">
    <property type="nucleotide sequence ID" value="NZ_JAPCID010000031.1"/>
</dbReference>
<sequence>RRLGARGAAALVAVAALPPVVLALVSDHFAGEPLLLASTTCAALAVGAIAVQPWLAATRAVRPHRAIGAAIVVLVLLHVALLYILAPDDALFAMSPNGPTRARMALIATVALLVAAVLGAIGPSSRLSRTTWRVLHAYLATVTVVLGVGHAVLTAGALDGAGTPLLVGLGAVGAAGIGAAVLADRRVRTSKY</sequence>
<keyword evidence="1" id="KW-0812">Transmembrane</keyword>
<feature type="transmembrane region" description="Helical" evidence="1">
    <location>
        <begin position="105"/>
        <end position="122"/>
    </location>
</feature>
<feature type="non-terminal residue" evidence="2">
    <location>
        <position position="1"/>
    </location>
</feature>
<name>A0ABT4RMT4_9ACTN</name>
<keyword evidence="1" id="KW-1133">Transmembrane helix</keyword>
<proteinExistence type="predicted"/>
<keyword evidence="3" id="KW-1185">Reference proteome</keyword>
<accession>A0ABT4RMT4</accession>
<evidence type="ECO:0000313" key="2">
    <source>
        <dbReference type="EMBL" id="MDA0139887.1"/>
    </source>
</evidence>
<dbReference type="Proteomes" id="UP001147700">
    <property type="component" value="Unassembled WGS sequence"/>
</dbReference>
<evidence type="ECO:0000313" key="3">
    <source>
        <dbReference type="Proteomes" id="UP001147700"/>
    </source>
</evidence>
<protein>
    <recommendedName>
        <fullName evidence="4">Ferric oxidoreductase domain-containing protein</fullName>
    </recommendedName>
</protein>
<comment type="caution">
    <text evidence="2">The sequence shown here is derived from an EMBL/GenBank/DDBJ whole genome shotgun (WGS) entry which is preliminary data.</text>
</comment>
<feature type="transmembrane region" description="Helical" evidence="1">
    <location>
        <begin position="33"/>
        <end position="55"/>
    </location>
</feature>
<gene>
    <name evidence="2" type="ORF">OJ962_20460</name>
</gene>
<feature type="transmembrane region" description="Helical" evidence="1">
    <location>
        <begin position="67"/>
        <end position="85"/>
    </location>
</feature>
<dbReference type="EMBL" id="JAPCID010000031">
    <property type="protein sequence ID" value="MDA0139887.1"/>
    <property type="molecule type" value="Genomic_DNA"/>
</dbReference>
<feature type="transmembrane region" description="Helical" evidence="1">
    <location>
        <begin position="134"/>
        <end position="153"/>
    </location>
</feature>
<reference evidence="2" key="1">
    <citation type="submission" date="2022-10" db="EMBL/GenBank/DDBJ databases">
        <title>The WGS of Solirubrobacter sp. CPCC 204708.</title>
        <authorList>
            <person name="Jiang Z."/>
        </authorList>
    </citation>
    <scope>NUCLEOTIDE SEQUENCE</scope>
    <source>
        <strain evidence="2">CPCC 204708</strain>
    </source>
</reference>
<evidence type="ECO:0008006" key="4">
    <source>
        <dbReference type="Google" id="ProtNLM"/>
    </source>
</evidence>
<organism evidence="2 3">
    <name type="scientific">Solirubrobacter deserti</name>
    <dbReference type="NCBI Taxonomy" id="2282478"/>
    <lineage>
        <taxon>Bacteria</taxon>
        <taxon>Bacillati</taxon>
        <taxon>Actinomycetota</taxon>
        <taxon>Thermoleophilia</taxon>
        <taxon>Solirubrobacterales</taxon>
        <taxon>Solirubrobacteraceae</taxon>
        <taxon>Solirubrobacter</taxon>
    </lineage>
</organism>
<keyword evidence="1" id="KW-0472">Membrane</keyword>
<feature type="transmembrane region" description="Helical" evidence="1">
    <location>
        <begin position="165"/>
        <end position="183"/>
    </location>
</feature>
<evidence type="ECO:0000256" key="1">
    <source>
        <dbReference type="SAM" id="Phobius"/>
    </source>
</evidence>